<dbReference type="EMBL" id="JANCYW010000002">
    <property type="protein sequence ID" value="KAK4534746.1"/>
    <property type="molecule type" value="Genomic_DNA"/>
</dbReference>
<dbReference type="Proteomes" id="UP001301350">
    <property type="component" value="Unassembled WGS sequence"/>
</dbReference>
<evidence type="ECO:0000313" key="3">
    <source>
        <dbReference type="EMBL" id="KAK4534746.1"/>
    </source>
</evidence>
<feature type="region of interest" description="Disordered" evidence="1">
    <location>
        <begin position="466"/>
        <end position="491"/>
    </location>
</feature>
<dbReference type="PANTHER" id="PTHR21456">
    <property type="entry name" value="FAMILY WITH SEQUENCE SIMILARITY 102"/>
    <property type="match status" value="1"/>
</dbReference>
<evidence type="ECO:0000259" key="2">
    <source>
        <dbReference type="PROSITE" id="PS51840"/>
    </source>
</evidence>
<feature type="compositionally biased region" description="Basic and acidic residues" evidence="1">
    <location>
        <begin position="610"/>
        <end position="624"/>
    </location>
</feature>
<dbReference type="PANTHER" id="PTHR21456:SF1">
    <property type="entry name" value="C2 NT-TYPE DOMAIN-CONTAINING PROTEIN"/>
    <property type="match status" value="1"/>
</dbReference>
<organism evidence="3 4">
    <name type="scientific">Cyanidium caldarium</name>
    <name type="common">Red alga</name>
    <dbReference type="NCBI Taxonomy" id="2771"/>
    <lineage>
        <taxon>Eukaryota</taxon>
        <taxon>Rhodophyta</taxon>
        <taxon>Bangiophyceae</taxon>
        <taxon>Cyanidiales</taxon>
        <taxon>Cyanidiaceae</taxon>
        <taxon>Cyanidium</taxon>
    </lineage>
</organism>
<comment type="caution">
    <text evidence="3">The sequence shown here is derived from an EMBL/GenBank/DDBJ whole genome shotgun (WGS) entry which is preliminary data.</text>
</comment>
<keyword evidence="4" id="KW-1185">Reference proteome</keyword>
<feature type="region of interest" description="Disordered" evidence="1">
    <location>
        <begin position="563"/>
        <end position="589"/>
    </location>
</feature>
<evidence type="ECO:0000313" key="4">
    <source>
        <dbReference type="Proteomes" id="UP001301350"/>
    </source>
</evidence>
<accession>A0AAV9IRP9</accession>
<feature type="region of interest" description="Disordered" evidence="1">
    <location>
        <begin position="328"/>
        <end position="425"/>
    </location>
</feature>
<feature type="region of interest" description="Disordered" evidence="1">
    <location>
        <begin position="179"/>
        <end position="233"/>
    </location>
</feature>
<dbReference type="InterPro" id="IPR039931">
    <property type="entry name" value="EEIG1/2-like"/>
</dbReference>
<dbReference type="InterPro" id="IPR019448">
    <property type="entry name" value="NT-C2"/>
</dbReference>
<feature type="domain" description="C2 NT-type" evidence="2">
    <location>
        <begin position="1"/>
        <end position="147"/>
    </location>
</feature>
<name>A0AAV9IRP9_CYACA</name>
<gene>
    <name evidence="3" type="ORF">CDCA_CDCA02G0771</name>
</gene>
<proteinExistence type="predicted"/>
<dbReference type="AlphaFoldDB" id="A0AAV9IRP9"/>
<reference evidence="3 4" key="1">
    <citation type="submission" date="2022-07" db="EMBL/GenBank/DDBJ databases">
        <title>Genome-wide signatures of adaptation to extreme environments.</title>
        <authorList>
            <person name="Cho C.H."/>
            <person name="Yoon H.S."/>
        </authorList>
    </citation>
    <scope>NUCLEOTIDE SEQUENCE [LARGE SCALE GENOMIC DNA]</scope>
    <source>
        <strain evidence="3 4">DBV 063 E5</strain>
    </source>
</reference>
<feature type="region of interest" description="Disordered" evidence="1">
    <location>
        <begin position="605"/>
        <end position="624"/>
    </location>
</feature>
<evidence type="ECO:0000256" key="1">
    <source>
        <dbReference type="SAM" id="MobiDB-lite"/>
    </source>
</evidence>
<feature type="compositionally biased region" description="Basic and acidic residues" evidence="1">
    <location>
        <begin position="576"/>
        <end position="586"/>
    </location>
</feature>
<dbReference type="PROSITE" id="PS51840">
    <property type="entry name" value="C2_NT"/>
    <property type="match status" value="1"/>
</dbReference>
<protein>
    <recommendedName>
        <fullName evidence="2">C2 NT-type domain-containing protein</fullName>
    </recommendedName>
</protein>
<sequence length="624" mass="66845">METGPHKRVFDVQLDVQELLAVPDLAGIFHVKGKAVVVGLVTHSVRWRGFTADRPVEQHRVVWNEVLRFRAVMGSRGGRHELLAPYRLYMKVKRTIPYGRTSQTVCIGELALDLSHYAGMEGAFAIKMKLTKSHTNAALRFVLAMRQVAGSSTFQRHRTALSILSAQVVSSVMDGASGDSALDNAGASSEAESERGEELMPVSRPAQYGPGAGMAAETGRHQRVSSLGAPRSRSLRHTVSIGDDMLLGGSRASRRGRDGMAAAGAAAFPGWGGNTGSADDHAMDVLGALQAAGFTMPGELEEQEEAAAEEAELARQETCAEAFAAGVRGTAETGRASEESDAEWTTPGGPRMRVASGELASPVPSPRSAPTAVRQSVVPRTRHTLGSAYARRWRSGSDEEPMGAVSPLPPPPLMPPSPQRDGRQRWMPRRATASIGDVADLLALTALEGGMDRHLGSGFIGSAAAAAAAPRRRRARPSNSRSGGSGGGSGDARLNSGHYALWQVFDKGLDQHLAQMVVRAARDAHLPEAVRNTRVDAEEAVRHVLAYVSHVANAEIGKQLLRQRQAHDPTAAAAAARDEGSLRDGSDPEDDLAKFWLSQLQQRRLRRRRESLARSNADERRGDT</sequence>
<feature type="compositionally biased region" description="Pro residues" evidence="1">
    <location>
        <begin position="407"/>
        <end position="418"/>
    </location>
</feature>